<name>A0AAD5BKA2_AMBAR</name>
<organism evidence="1 2">
    <name type="scientific">Ambrosia artemisiifolia</name>
    <name type="common">Common ragweed</name>
    <dbReference type="NCBI Taxonomy" id="4212"/>
    <lineage>
        <taxon>Eukaryota</taxon>
        <taxon>Viridiplantae</taxon>
        <taxon>Streptophyta</taxon>
        <taxon>Embryophyta</taxon>
        <taxon>Tracheophyta</taxon>
        <taxon>Spermatophyta</taxon>
        <taxon>Magnoliopsida</taxon>
        <taxon>eudicotyledons</taxon>
        <taxon>Gunneridae</taxon>
        <taxon>Pentapetalae</taxon>
        <taxon>asterids</taxon>
        <taxon>campanulids</taxon>
        <taxon>Asterales</taxon>
        <taxon>Asteraceae</taxon>
        <taxon>Asteroideae</taxon>
        <taxon>Heliantheae alliance</taxon>
        <taxon>Heliantheae</taxon>
        <taxon>Ambrosia</taxon>
    </lineage>
</organism>
<dbReference type="PANTHER" id="PTHR45086">
    <property type="entry name" value="WD REPEAT-CONTAINING PROTEIN PCN"/>
    <property type="match status" value="1"/>
</dbReference>
<evidence type="ECO:0000313" key="2">
    <source>
        <dbReference type="Proteomes" id="UP001206925"/>
    </source>
</evidence>
<evidence type="ECO:0000313" key="1">
    <source>
        <dbReference type="EMBL" id="KAI7724817.1"/>
    </source>
</evidence>
<dbReference type="SUPFAM" id="SSF50978">
    <property type="entry name" value="WD40 repeat-like"/>
    <property type="match status" value="1"/>
</dbReference>
<dbReference type="PANTHER" id="PTHR45086:SF1">
    <property type="entry name" value="WD REPEAT-CONTAINING PROTEIN PCN"/>
    <property type="match status" value="1"/>
</dbReference>
<dbReference type="GO" id="GO:0035266">
    <property type="term" value="P:meristem growth"/>
    <property type="evidence" value="ECO:0007669"/>
    <property type="project" value="InterPro"/>
</dbReference>
<dbReference type="EMBL" id="JAMZMK010012152">
    <property type="protein sequence ID" value="KAI7724817.1"/>
    <property type="molecule type" value="Genomic_DNA"/>
</dbReference>
<keyword evidence="2" id="KW-1185">Reference proteome</keyword>
<accession>A0AAD5BKA2</accession>
<dbReference type="AlphaFoldDB" id="A0AAD5BKA2"/>
<reference evidence="1" key="1">
    <citation type="submission" date="2022-06" db="EMBL/GenBank/DDBJ databases">
        <title>Uncovering the hologenomic basis of an extraordinary plant invasion.</title>
        <authorList>
            <person name="Bieker V.C."/>
            <person name="Martin M.D."/>
            <person name="Gilbert T."/>
            <person name="Hodgins K."/>
            <person name="Battlay P."/>
            <person name="Petersen B."/>
            <person name="Wilson J."/>
        </authorList>
    </citation>
    <scope>NUCLEOTIDE SEQUENCE</scope>
    <source>
        <strain evidence="1">AA19_3_7</strain>
        <tissue evidence="1">Leaf</tissue>
    </source>
</reference>
<gene>
    <name evidence="1" type="ORF">M8C21_021015</name>
</gene>
<dbReference type="Proteomes" id="UP001206925">
    <property type="component" value="Unassembled WGS sequence"/>
</dbReference>
<dbReference type="Gene3D" id="2.130.10.10">
    <property type="entry name" value="YVTN repeat-like/Quinoprotein amine dehydrogenase"/>
    <property type="match status" value="1"/>
</dbReference>
<dbReference type="InterPro" id="IPR015943">
    <property type="entry name" value="WD40/YVTN_repeat-like_dom_sf"/>
</dbReference>
<sequence>MFELHKCSSSSIEWKPSPIVALATSLDDSHVATAREDASLEIWLVSAASVGWHCQLRIEGDGNMRVSSLVWCGSGRLFSSCIDGSVLEWDLFNLTQKNAFGCCIFILIKVMEVSSLDACCYDGLPMDLSFKPLWI</sequence>
<protein>
    <submittedName>
        <fullName evidence="1">Uncharacterized protein</fullName>
    </submittedName>
</protein>
<dbReference type="InterPro" id="IPR044622">
    <property type="entry name" value="PCN"/>
</dbReference>
<dbReference type="GO" id="GO:0010073">
    <property type="term" value="P:meristem maintenance"/>
    <property type="evidence" value="ECO:0007669"/>
    <property type="project" value="InterPro"/>
</dbReference>
<proteinExistence type="predicted"/>
<dbReference type="InterPro" id="IPR036322">
    <property type="entry name" value="WD40_repeat_dom_sf"/>
</dbReference>
<comment type="caution">
    <text evidence="1">The sequence shown here is derived from an EMBL/GenBank/DDBJ whole genome shotgun (WGS) entry which is preliminary data.</text>
</comment>